<dbReference type="Gene3D" id="3.40.50.300">
    <property type="entry name" value="P-loop containing nucleotide triphosphate hydrolases"/>
    <property type="match status" value="2"/>
</dbReference>
<evidence type="ECO:0000313" key="4">
    <source>
        <dbReference type="Proteomes" id="UP000275408"/>
    </source>
</evidence>
<evidence type="ECO:0000256" key="1">
    <source>
        <dbReference type="ARBA" id="ARBA00022741"/>
    </source>
</evidence>
<sequence>MYQSSLANLVPCIIMLGLDSAGKTTIFSNLMIKKSVETIPTYVFNVDTEGRISEARKELFSILETPEAWGLPLIIIGDRPDLPHMLESQELAQELSLSAQSKLLARPRGICHN</sequence>
<evidence type="ECO:0000256" key="2">
    <source>
        <dbReference type="ARBA" id="ARBA00023134"/>
    </source>
</evidence>
<organism evidence="3 4">
    <name type="scientific">Pocillopora damicornis</name>
    <name type="common">Cauliflower coral</name>
    <name type="synonym">Millepora damicornis</name>
    <dbReference type="NCBI Taxonomy" id="46731"/>
    <lineage>
        <taxon>Eukaryota</taxon>
        <taxon>Metazoa</taxon>
        <taxon>Cnidaria</taxon>
        <taxon>Anthozoa</taxon>
        <taxon>Hexacorallia</taxon>
        <taxon>Scleractinia</taxon>
        <taxon>Astrocoeniina</taxon>
        <taxon>Pocilloporidae</taxon>
        <taxon>Pocillopora</taxon>
    </lineage>
</organism>
<keyword evidence="4" id="KW-1185">Reference proteome</keyword>
<dbReference type="GO" id="GO:0005525">
    <property type="term" value="F:GTP binding"/>
    <property type="evidence" value="ECO:0007669"/>
    <property type="project" value="UniProtKB-KW"/>
</dbReference>
<evidence type="ECO:0000313" key="3">
    <source>
        <dbReference type="EMBL" id="RMX59841.1"/>
    </source>
</evidence>
<proteinExistence type="predicted"/>
<dbReference type="Pfam" id="PF00025">
    <property type="entry name" value="Arf"/>
    <property type="match status" value="1"/>
</dbReference>
<dbReference type="PANTHER" id="PTHR11711">
    <property type="entry name" value="ADP RIBOSYLATION FACTOR-RELATED"/>
    <property type="match status" value="1"/>
</dbReference>
<protein>
    <submittedName>
        <fullName evidence="3">Uncharacterized protein</fullName>
    </submittedName>
</protein>
<dbReference type="STRING" id="46731.A0A3M6V1M0"/>
<dbReference type="InterPro" id="IPR027417">
    <property type="entry name" value="P-loop_NTPase"/>
</dbReference>
<accession>A0A3M6V1M0</accession>
<gene>
    <name evidence="3" type="ORF">pdam_00020339</name>
</gene>
<name>A0A3M6V1M0_POCDA</name>
<dbReference type="GO" id="GO:0003924">
    <property type="term" value="F:GTPase activity"/>
    <property type="evidence" value="ECO:0007669"/>
    <property type="project" value="InterPro"/>
</dbReference>
<keyword evidence="1" id="KW-0547">Nucleotide-binding</keyword>
<dbReference type="Proteomes" id="UP000275408">
    <property type="component" value="Unassembled WGS sequence"/>
</dbReference>
<dbReference type="InterPro" id="IPR006689">
    <property type="entry name" value="Small_GTPase_ARF/SAR"/>
</dbReference>
<reference evidence="3 4" key="1">
    <citation type="journal article" date="2018" name="Sci. Rep.">
        <title>Comparative analysis of the Pocillopora damicornis genome highlights role of immune system in coral evolution.</title>
        <authorList>
            <person name="Cunning R."/>
            <person name="Bay R.A."/>
            <person name="Gillette P."/>
            <person name="Baker A.C."/>
            <person name="Traylor-Knowles N."/>
        </authorList>
    </citation>
    <scope>NUCLEOTIDE SEQUENCE [LARGE SCALE GENOMIC DNA]</scope>
    <source>
        <strain evidence="3">RSMAS</strain>
        <tissue evidence="3">Whole animal</tissue>
    </source>
</reference>
<dbReference type="AlphaFoldDB" id="A0A3M6V1M0"/>
<keyword evidence="2" id="KW-0342">GTP-binding</keyword>
<dbReference type="EMBL" id="RCHS01000268">
    <property type="protein sequence ID" value="RMX59841.1"/>
    <property type="molecule type" value="Genomic_DNA"/>
</dbReference>
<comment type="caution">
    <text evidence="3">The sequence shown here is derived from an EMBL/GenBank/DDBJ whole genome shotgun (WGS) entry which is preliminary data.</text>
</comment>
<dbReference type="SUPFAM" id="SSF52540">
    <property type="entry name" value="P-loop containing nucleoside triphosphate hydrolases"/>
    <property type="match status" value="1"/>
</dbReference>
<dbReference type="InterPro" id="IPR024156">
    <property type="entry name" value="Small_GTPase_ARF"/>
</dbReference>